<reference evidence="4" key="1">
    <citation type="submission" date="2021-04" db="EMBL/GenBank/DDBJ databases">
        <authorList>
            <consortium name="Molecular Ecology Group"/>
        </authorList>
    </citation>
    <scope>NUCLEOTIDE SEQUENCE</scope>
</reference>
<comment type="caution">
    <text evidence="4">The sequence shown here is derived from an EMBL/GenBank/DDBJ whole genome shotgun (WGS) entry which is preliminary data.</text>
</comment>
<feature type="non-terminal residue" evidence="4">
    <location>
        <position position="339"/>
    </location>
</feature>
<dbReference type="OrthoDB" id="5951731at2759"/>
<keyword evidence="5" id="KW-1185">Reference proteome</keyword>
<dbReference type="InterPro" id="IPR006586">
    <property type="entry name" value="ADAM_Cys-rich"/>
</dbReference>
<evidence type="ECO:0000313" key="5">
    <source>
        <dbReference type="Proteomes" id="UP000678393"/>
    </source>
</evidence>
<feature type="domain" description="EGF-like" evidence="2 3">
    <location>
        <begin position="207"/>
        <end position="218"/>
    </location>
</feature>
<dbReference type="SMART" id="SM00608">
    <property type="entry name" value="ACR"/>
    <property type="match status" value="1"/>
</dbReference>
<dbReference type="PANTHER" id="PTHR11905">
    <property type="entry name" value="ADAM A DISINTEGRIN AND METALLOPROTEASE DOMAIN"/>
    <property type="match status" value="1"/>
</dbReference>
<protein>
    <recommendedName>
        <fullName evidence="2 3">EGF-like domain-containing protein</fullName>
    </recommendedName>
</protein>
<proteinExistence type="predicted"/>
<keyword evidence="1" id="KW-0812">Transmembrane</keyword>
<dbReference type="EMBL" id="CAJHNH020000975">
    <property type="protein sequence ID" value="CAG5120851.1"/>
    <property type="molecule type" value="Genomic_DNA"/>
</dbReference>
<dbReference type="PANTHER" id="PTHR11905:SF237">
    <property type="entry name" value="MIND-MELD, ISOFORM J"/>
    <property type="match status" value="1"/>
</dbReference>
<gene>
    <name evidence="4" type="ORF">CUNI_LOCUS6409</name>
</gene>
<evidence type="ECO:0000259" key="2">
    <source>
        <dbReference type="PROSITE" id="PS00022"/>
    </source>
</evidence>
<dbReference type="Pfam" id="PF23106">
    <property type="entry name" value="EGF_Teneurin"/>
    <property type="match status" value="1"/>
</dbReference>
<name>A0A8S3Z0C6_9EUPU</name>
<dbReference type="AlphaFoldDB" id="A0A8S3Z0C6"/>
<dbReference type="Gene3D" id="4.10.70.10">
    <property type="entry name" value="Disintegrin domain"/>
    <property type="match status" value="1"/>
</dbReference>
<evidence type="ECO:0000313" key="4">
    <source>
        <dbReference type="EMBL" id="CAG5120851.1"/>
    </source>
</evidence>
<organism evidence="4 5">
    <name type="scientific">Candidula unifasciata</name>
    <dbReference type="NCBI Taxonomy" id="100452"/>
    <lineage>
        <taxon>Eukaryota</taxon>
        <taxon>Metazoa</taxon>
        <taxon>Spiralia</taxon>
        <taxon>Lophotrochozoa</taxon>
        <taxon>Mollusca</taxon>
        <taxon>Gastropoda</taxon>
        <taxon>Heterobranchia</taxon>
        <taxon>Euthyneura</taxon>
        <taxon>Panpulmonata</taxon>
        <taxon>Eupulmonata</taxon>
        <taxon>Stylommatophora</taxon>
        <taxon>Helicina</taxon>
        <taxon>Helicoidea</taxon>
        <taxon>Geomitridae</taxon>
        <taxon>Candidula</taxon>
    </lineage>
</organism>
<dbReference type="PROSITE" id="PS01186">
    <property type="entry name" value="EGF_2"/>
    <property type="match status" value="1"/>
</dbReference>
<dbReference type="SUPFAM" id="SSF57552">
    <property type="entry name" value="Blood coagulation inhibitor (disintegrin)"/>
    <property type="match status" value="1"/>
</dbReference>
<keyword evidence="1" id="KW-0472">Membrane</keyword>
<feature type="non-terminal residue" evidence="4">
    <location>
        <position position="1"/>
    </location>
</feature>
<dbReference type="PROSITE" id="PS00022">
    <property type="entry name" value="EGF_1"/>
    <property type="match status" value="1"/>
</dbReference>
<dbReference type="Pfam" id="PF08516">
    <property type="entry name" value="ADAM_CR"/>
    <property type="match status" value="1"/>
</dbReference>
<keyword evidence="1" id="KW-1133">Transmembrane helix</keyword>
<sequence length="339" mass="36304">FMPSTHMCRPRQSECDVPEFCEGHSGDCPFNTYIEDGHPCAEDKGYCMGGICPTIHKQCQGIWGPGAKGGHDQCFQRFNPTGNFNGHCGKDKHTGSYAKCQYDDIMCGLLHCEGGRSAPLYGSDKGFSTTNVNANDMEYECKTVHGPAMMDMPHMGMVQDGTRCGLNKVCLHSSCVQLRSIPALLCPSSNLAVICSGHGVCAPNDLCYCDSGWEGADCSTRSNDTFLGDGLQPEDNETDSFLPSTTPEAKAIALSEYEGGLVRGSLYGSGSANTPATAPITDDSNGISTTLLIVILATVIGGLFFAMGVTLLCYRRRSPVKSISKQESHDTTSKNGKRN</sequence>
<evidence type="ECO:0000259" key="3">
    <source>
        <dbReference type="PROSITE" id="PS01186"/>
    </source>
</evidence>
<dbReference type="InterPro" id="IPR036436">
    <property type="entry name" value="Disintegrin_dom_sf"/>
</dbReference>
<accession>A0A8S3Z0C6</accession>
<dbReference type="Proteomes" id="UP000678393">
    <property type="component" value="Unassembled WGS sequence"/>
</dbReference>
<dbReference type="InterPro" id="IPR000742">
    <property type="entry name" value="EGF"/>
</dbReference>
<dbReference type="Gene3D" id="2.10.25.10">
    <property type="entry name" value="Laminin"/>
    <property type="match status" value="1"/>
</dbReference>
<evidence type="ECO:0000256" key="1">
    <source>
        <dbReference type="SAM" id="Phobius"/>
    </source>
</evidence>
<feature type="transmembrane region" description="Helical" evidence="1">
    <location>
        <begin position="291"/>
        <end position="314"/>
    </location>
</feature>